<evidence type="ECO:0000256" key="3">
    <source>
        <dbReference type="ARBA" id="ARBA00022741"/>
    </source>
</evidence>
<evidence type="ECO:0000256" key="6">
    <source>
        <dbReference type="ARBA" id="ARBA00022840"/>
    </source>
</evidence>
<evidence type="ECO:0000259" key="13">
    <source>
        <dbReference type="PROSITE" id="PS51192"/>
    </source>
</evidence>
<accession>A0AAE6C6U0</accession>
<dbReference type="InterPro" id="IPR000629">
    <property type="entry name" value="RNA-helicase_DEAD-box_CS"/>
</dbReference>
<evidence type="ECO:0000256" key="10">
    <source>
        <dbReference type="PROSITE-ProRule" id="PRU00552"/>
    </source>
</evidence>
<dbReference type="GO" id="GO:0016787">
    <property type="term" value="F:hydrolase activity"/>
    <property type="evidence" value="ECO:0007669"/>
    <property type="project" value="UniProtKB-KW"/>
</dbReference>
<dbReference type="KEGG" id="bgz:XH91_06100"/>
<dbReference type="PROSITE" id="PS51192">
    <property type="entry name" value="HELICASE_ATP_BIND_1"/>
    <property type="match status" value="1"/>
</dbReference>
<dbReference type="GO" id="GO:0042255">
    <property type="term" value="P:ribosome assembly"/>
    <property type="evidence" value="ECO:0007669"/>
    <property type="project" value="UniProtKB-ARBA"/>
</dbReference>
<name>A0AAE6C6U0_9BRAD</name>
<keyword evidence="6 11" id="KW-0067">ATP-binding</keyword>
<dbReference type="InterPro" id="IPR011545">
    <property type="entry name" value="DEAD/DEAH_box_helicase_dom"/>
</dbReference>
<dbReference type="Pfam" id="PF00270">
    <property type="entry name" value="DEAD"/>
    <property type="match status" value="1"/>
</dbReference>
<evidence type="ECO:0000313" key="19">
    <source>
        <dbReference type="Proteomes" id="UP000290401"/>
    </source>
</evidence>
<dbReference type="PANTHER" id="PTHR47959:SF13">
    <property type="entry name" value="ATP-DEPENDENT RNA HELICASE RHLE"/>
    <property type="match status" value="1"/>
</dbReference>
<evidence type="ECO:0000259" key="15">
    <source>
        <dbReference type="PROSITE" id="PS51195"/>
    </source>
</evidence>
<comment type="similarity">
    <text evidence="7 11">Belongs to the DEAD box helicase family.</text>
</comment>
<evidence type="ECO:0000313" key="18">
    <source>
        <dbReference type="Proteomes" id="UP000288972"/>
    </source>
</evidence>
<dbReference type="EMBL" id="RDQZ01000003">
    <property type="protein sequence ID" value="RXH16551.1"/>
    <property type="molecule type" value="Genomic_DNA"/>
</dbReference>
<dbReference type="Proteomes" id="UP000288972">
    <property type="component" value="Chromosome"/>
</dbReference>
<dbReference type="InterPro" id="IPR014014">
    <property type="entry name" value="RNA_helicase_DEAD_Q_motif"/>
</dbReference>
<dbReference type="AlphaFoldDB" id="A0AAE6C6U0"/>
<dbReference type="InterPro" id="IPR027417">
    <property type="entry name" value="P-loop_NTPase"/>
</dbReference>
<feature type="domain" description="Helicase ATP-binding" evidence="13">
    <location>
        <begin position="47"/>
        <end position="222"/>
    </location>
</feature>
<evidence type="ECO:0000313" key="16">
    <source>
        <dbReference type="EMBL" id="QAU44963.1"/>
    </source>
</evidence>
<dbReference type="GO" id="GO:0003676">
    <property type="term" value="F:nucleic acid binding"/>
    <property type="evidence" value="ECO:0007669"/>
    <property type="project" value="InterPro"/>
</dbReference>
<dbReference type="PANTHER" id="PTHR47959">
    <property type="entry name" value="ATP-DEPENDENT RNA HELICASE RHLE-RELATED"/>
    <property type="match status" value="1"/>
</dbReference>
<evidence type="ECO:0000259" key="14">
    <source>
        <dbReference type="PROSITE" id="PS51194"/>
    </source>
</evidence>
<feature type="compositionally biased region" description="Basic and acidic residues" evidence="12">
    <location>
        <begin position="445"/>
        <end position="462"/>
    </location>
</feature>
<protein>
    <recommendedName>
        <fullName evidence="9">DEAD-box ATP-dependent RNA helicase RhpA</fullName>
        <ecNumber evidence="1">3.6.4.13</ecNumber>
    </recommendedName>
</protein>
<dbReference type="EMBL" id="CP030053">
    <property type="protein sequence ID" value="QAU44963.1"/>
    <property type="molecule type" value="Genomic_DNA"/>
</dbReference>
<evidence type="ECO:0000256" key="8">
    <source>
        <dbReference type="ARBA" id="ARBA00047984"/>
    </source>
</evidence>
<dbReference type="GO" id="GO:0003724">
    <property type="term" value="F:RNA helicase activity"/>
    <property type="evidence" value="ECO:0007669"/>
    <property type="project" value="UniProtKB-EC"/>
</dbReference>
<dbReference type="InterPro" id="IPR044742">
    <property type="entry name" value="DEAD/DEAH_RhlB"/>
</dbReference>
<evidence type="ECO:0000256" key="11">
    <source>
        <dbReference type="RuleBase" id="RU000492"/>
    </source>
</evidence>
<keyword evidence="2" id="KW-0963">Cytoplasm</keyword>
<evidence type="ECO:0000256" key="5">
    <source>
        <dbReference type="ARBA" id="ARBA00022806"/>
    </source>
</evidence>
<dbReference type="PROSITE" id="PS51194">
    <property type="entry name" value="HELICASE_CTER"/>
    <property type="match status" value="1"/>
</dbReference>
<dbReference type="Pfam" id="PF00271">
    <property type="entry name" value="Helicase_C"/>
    <property type="match status" value="1"/>
</dbReference>
<keyword evidence="19" id="KW-1185">Reference proteome</keyword>
<dbReference type="InterPro" id="IPR001650">
    <property type="entry name" value="Helicase_C-like"/>
</dbReference>
<organism evidence="16 18">
    <name type="scientific">Bradyrhizobium guangzhouense</name>
    <dbReference type="NCBI Taxonomy" id="1325095"/>
    <lineage>
        <taxon>Bacteria</taxon>
        <taxon>Pseudomonadati</taxon>
        <taxon>Pseudomonadota</taxon>
        <taxon>Alphaproteobacteria</taxon>
        <taxon>Hyphomicrobiales</taxon>
        <taxon>Nitrobacteraceae</taxon>
        <taxon>Bradyrhizobium</taxon>
    </lineage>
</organism>
<evidence type="ECO:0000256" key="9">
    <source>
        <dbReference type="ARBA" id="ARBA00074363"/>
    </source>
</evidence>
<keyword evidence="3 11" id="KW-0547">Nucleotide-binding</keyword>
<dbReference type="GO" id="GO:0009266">
    <property type="term" value="P:response to temperature stimulus"/>
    <property type="evidence" value="ECO:0007669"/>
    <property type="project" value="UniProtKB-ARBA"/>
</dbReference>
<dbReference type="Proteomes" id="UP000290401">
    <property type="component" value="Unassembled WGS sequence"/>
</dbReference>
<reference evidence="17 19" key="2">
    <citation type="submission" date="2018-10" db="EMBL/GenBank/DDBJ databases">
        <title>Bradyrhizobium sp. nov., effective nodules isolated from peanut in China.</title>
        <authorList>
            <person name="Li Y."/>
        </authorList>
    </citation>
    <scope>NUCLEOTIDE SEQUENCE [LARGE SCALE GENOMIC DNA]</scope>
    <source>
        <strain evidence="17 19">CCBAU 53426</strain>
    </source>
</reference>
<evidence type="ECO:0000313" key="17">
    <source>
        <dbReference type="EMBL" id="RXH16551.1"/>
    </source>
</evidence>
<dbReference type="EC" id="3.6.4.13" evidence="1"/>
<gene>
    <name evidence="17" type="ORF">EAS56_06040</name>
    <name evidence="16" type="ORF">XH91_06100</name>
</gene>
<reference evidence="16 18" key="1">
    <citation type="submission" date="2018-06" db="EMBL/GenBank/DDBJ databases">
        <title>Comparative genomics of rhizobia nodulating Arachis hypogaea in China.</title>
        <authorList>
            <person name="Li Y."/>
        </authorList>
    </citation>
    <scope>NUCLEOTIDE SEQUENCE [LARGE SCALE GENOMIC DNA]</scope>
    <source>
        <strain evidence="16 18">CCBAU 51670</strain>
    </source>
</reference>
<sequence>MRRALAFDMKRAPLLTSFQDFGLAEPIARALAEENYVTPTPIQAQTIPTALTGRDVVGIAQTGTGKTASFALPILHRLLENRIRPQPKTCRVLVLSPTRELSGQILDSFNAYGRHIRLSSTLAIGGVPMGRQVRALMQGVEVLVATPGRLLDLVQSNGLKLGSVEFLVLDEADRMLDMGFINDIRKIVAKLPIKRQTLFFSATMPKDIAELADSMLRDPARVAVTPVSSTAERINQRIVQVDFSAKPTFLTKLLKDEPINRALVFTRTKHGADKVVKTLERAGIPASAIHGNKSQNHRERTLAQFRSGEIRTLVATDIAARGIDVDGITHVINYDLPNVPETYVHRIGRTARAGADGTAISLVAGGEELSYLRDIERLIKVALPREDLRTDAGRRDAGAPPPQQQRQGRPGGRPGQRPQGARHGDGRRGDDRHADGRHHSSGKPSDGRPGEGRHGEARHADGRPGNGAKGSRRRRSGGKMHSSPNERPEQRSAHSAGAPDGIQGVAFLRRESRPNGHPNRKPHSH</sequence>
<evidence type="ECO:0000256" key="4">
    <source>
        <dbReference type="ARBA" id="ARBA00022801"/>
    </source>
</evidence>
<feature type="region of interest" description="Disordered" evidence="12">
    <location>
        <begin position="389"/>
        <end position="525"/>
    </location>
</feature>
<dbReference type="InterPro" id="IPR050079">
    <property type="entry name" value="DEAD_box_RNA_helicase"/>
</dbReference>
<dbReference type="SUPFAM" id="SSF52540">
    <property type="entry name" value="P-loop containing nucleoside triphosphate hydrolases"/>
    <property type="match status" value="1"/>
</dbReference>
<feature type="short sequence motif" description="Q motif" evidence="10">
    <location>
        <begin position="16"/>
        <end position="44"/>
    </location>
</feature>
<keyword evidence="5 11" id="KW-0347">Helicase</keyword>
<dbReference type="CDD" id="cd00268">
    <property type="entry name" value="DEADc"/>
    <property type="match status" value="1"/>
</dbReference>
<feature type="domain" description="DEAD-box RNA helicase Q" evidence="15">
    <location>
        <begin position="16"/>
        <end position="44"/>
    </location>
</feature>
<dbReference type="SMART" id="SM00490">
    <property type="entry name" value="HELICc"/>
    <property type="match status" value="1"/>
</dbReference>
<evidence type="ECO:0000256" key="1">
    <source>
        <dbReference type="ARBA" id="ARBA00012552"/>
    </source>
</evidence>
<dbReference type="PROSITE" id="PS00039">
    <property type="entry name" value="DEAD_ATP_HELICASE"/>
    <property type="match status" value="1"/>
</dbReference>
<dbReference type="PROSITE" id="PS51195">
    <property type="entry name" value="Q_MOTIF"/>
    <property type="match status" value="1"/>
</dbReference>
<feature type="compositionally biased region" description="Basic and acidic residues" evidence="12">
    <location>
        <begin position="422"/>
        <end position="438"/>
    </location>
</feature>
<dbReference type="SMART" id="SM00487">
    <property type="entry name" value="DEXDc"/>
    <property type="match status" value="1"/>
</dbReference>
<dbReference type="GO" id="GO:0005524">
    <property type="term" value="F:ATP binding"/>
    <property type="evidence" value="ECO:0007669"/>
    <property type="project" value="UniProtKB-KW"/>
</dbReference>
<evidence type="ECO:0000256" key="12">
    <source>
        <dbReference type="SAM" id="MobiDB-lite"/>
    </source>
</evidence>
<dbReference type="InterPro" id="IPR014001">
    <property type="entry name" value="Helicase_ATP-bd"/>
</dbReference>
<proteinExistence type="inferred from homology"/>
<keyword evidence="4 11" id="KW-0378">Hydrolase</keyword>
<dbReference type="FunFam" id="3.40.50.300:FF:000108">
    <property type="entry name" value="ATP-dependent RNA helicase RhlE"/>
    <property type="match status" value="1"/>
</dbReference>
<dbReference type="CDD" id="cd18787">
    <property type="entry name" value="SF2_C_DEAD"/>
    <property type="match status" value="1"/>
</dbReference>
<feature type="domain" description="Helicase C-terminal" evidence="14">
    <location>
        <begin position="249"/>
        <end position="394"/>
    </location>
</feature>
<evidence type="ECO:0000256" key="2">
    <source>
        <dbReference type="ARBA" id="ARBA00022490"/>
    </source>
</evidence>
<evidence type="ECO:0000256" key="7">
    <source>
        <dbReference type="ARBA" id="ARBA00038437"/>
    </source>
</evidence>
<dbReference type="GO" id="GO:0005829">
    <property type="term" value="C:cytosol"/>
    <property type="evidence" value="ECO:0007669"/>
    <property type="project" value="TreeGrafter"/>
</dbReference>
<comment type="catalytic activity">
    <reaction evidence="8">
        <text>ATP + H2O = ADP + phosphate + H(+)</text>
        <dbReference type="Rhea" id="RHEA:13065"/>
        <dbReference type="ChEBI" id="CHEBI:15377"/>
        <dbReference type="ChEBI" id="CHEBI:15378"/>
        <dbReference type="ChEBI" id="CHEBI:30616"/>
        <dbReference type="ChEBI" id="CHEBI:43474"/>
        <dbReference type="ChEBI" id="CHEBI:456216"/>
        <dbReference type="EC" id="3.6.4.13"/>
    </reaction>
</comment>
<dbReference type="Gene3D" id="3.40.50.300">
    <property type="entry name" value="P-loop containing nucleotide triphosphate hydrolases"/>
    <property type="match status" value="2"/>
</dbReference>